<gene>
    <name evidence="1" type="ORF">A3A91_03695</name>
</gene>
<sequence>MTLIITAINKSAVVQASDRRLTKIFKDGKVKFEDNANKAICVSNRDAKFGIAYTGLAEVRIFDKIIRTDELIIDYLAKINAGDKTLREIVKALANYVTPIINKQNVEKNHRRTTLVIAGFFKGRPFVGGISNFEDENGELLPVKDVFEFWIKCLSPTDESPYLFMVNGLEKVVDDTFEPRMNKKGGKIANQSNKGLARELVLLIRWAAHHPTIGKYIGQNCMTTIIPAEGDFITEYHPLKVSPSSYTPHLIQPGIVFKNVQIKRVMSPS</sequence>
<evidence type="ECO:0000313" key="1">
    <source>
        <dbReference type="EMBL" id="OGI86709.1"/>
    </source>
</evidence>
<proteinExistence type="predicted"/>
<dbReference type="EMBL" id="MFUR01000012">
    <property type="protein sequence ID" value="OGI86709.1"/>
    <property type="molecule type" value="Genomic_DNA"/>
</dbReference>
<organism evidence="1 2">
    <name type="scientific">Candidatus Nomurabacteria bacterium RIFCSPLOWO2_01_FULL_36_16</name>
    <dbReference type="NCBI Taxonomy" id="1801767"/>
    <lineage>
        <taxon>Bacteria</taxon>
        <taxon>Candidatus Nomuraibacteriota</taxon>
    </lineage>
</organism>
<evidence type="ECO:0000313" key="2">
    <source>
        <dbReference type="Proteomes" id="UP000177001"/>
    </source>
</evidence>
<dbReference type="Proteomes" id="UP000177001">
    <property type="component" value="Unassembled WGS sequence"/>
</dbReference>
<dbReference type="AlphaFoldDB" id="A0A1F6WXU1"/>
<comment type="caution">
    <text evidence="1">The sequence shown here is derived from an EMBL/GenBank/DDBJ whole genome shotgun (WGS) entry which is preliminary data.</text>
</comment>
<reference evidence="1 2" key="1">
    <citation type="journal article" date="2016" name="Nat. Commun.">
        <title>Thousands of microbial genomes shed light on interconnected biogeochemical processes in an aquifer system.</title>
        <authorList>
            <person name="Anantharaman K."/>
            <person name="Brown C.T."/>
            <person name="Hug L.A."/>
            <person name="Sharon I."/>
            <person name="Castelle C.J."/>
            <person name="Probst A.J."/>
            <person name="Thomas B.C."/>
            <person name="Singh A."/>
            <person name="Wilkins M.J."/>
            <person name="Karaoz U."/>
            <person name="Brodie E.L."/>
            <person name="Williams K.H."/>
            <person name="Hubbard S.S."/>
            <person name="Banfield J.F."/>
        </authorList>
    </citation>
    <scope>NUCLEOTIDE SEQUENCE [LARGE SCALE GENOMIC DNA]</scope>
</reference>
<name>A0A1F6WXU1_9BACT</name>
<protein>
    <submittedName>
        <fullName evidence="1">Uncharacterized protein</fullName>
    </submittedName>
</protein>
<accession>A0A1F6WXU1</accession>